<evidence type="ECO:0000313" key="4">
    <source>
        <dbReference type="Proteomes" id="UP000460272"/>
    </source>
</evidence>
<evidence type="ECO:0000259" key="2">
    <source>
        <dbReference type="Pfam" id="PF13672"/>
    </source>
</evidence>
<feature type="region of interest" description="Disordered" evidence="1">
    <location>
        <begin position="415"/>
        <end position="487"/>
    </location>
</feature>
<feature type="compositionally biased region" description="Low complexity" evidence="1">
    <location>
        <begin position="428"/>
        <end position="457"/>
    </location>
</feature>
<dbReference type="RefSeq" id="WP_145858437.1">
    <property type="nucleotide sequence ID" value="NZ_RPFW01000006.1"/>
</dbReference>
<dbReference type="SUPFAM" id="SSF81606">
    <property type="entry name" value="PP2C-like"/>
    <property type="match status" value="1"/>
</dbReference>
<feature type="compositionally biased region" description="Polar residues" evidence="1">
    <location>
        <begin position="477"/>
        <end position="487"/>
    </location>
</feature>
<protein>
    <recommendedName>
        <fullName evidence="2">PPM-type phosphatase domain-containing protein</fullName>
    </recommendedName>
</protein>
<feature type="compositionally biased region" description="Pro residues" evidence="1">
    <location>
        <begin position="318"/>
        <end position="342"/>
    </location>
</feature>
<feature type="compositionally biased region" description="Polar residues" evidence="1">
    <location>
        <begin position="415"/>
        <end position="425"/>
    </location>
</feature>
<dbReference type="AlphaFoldDB" id="A0A6P2BTW7"/>
<evidence type="ECO:0000313" key="3">
    <source>
        <dbReference type="EMBL" id="TVZ01666.1"/>
    </source>
</evidence>
<reference evidence="3 4" key="1">
    <citation type="submission" date="2018-11" db="EMBL/GenBank/DDBJ databases">
        <title>Trebonia kvetii gen.nov., sp.nov., a novel acidophilic actinobacterium, and proposal of the new actinobacterial family Treboniaceae fam. nov.</title>
        <authorList>
            <person name="Rapoport D."/>
            <person name="Sagova-Mareckova M."/>
            <person name="Sedlacek I."/>
            <person name="Provaznik J."/>
            <person name="Kralova S."/>
            <person name="Pavlinic D."/>
            <person name="Benes V."/>
            <person name="Kopecky J."/>
        </authorList>
    </citation>
    <scope>NUCLEOTIDE SEQUENCE [LARGE SCALE GENOMIC DNA]</scope>
    <source>
        <strain evidence="3 4">15Tr583</strain>
    </source>
</reference>
<feature type="domain" description="PPM-type phosphatase" evidence="2">
    <location>
        <begin position="18"/>
        <end position="235"/>
    </location>
</feature>
<feature type="region of interest" description="Disordered" evidence="1">
    <location>
        <begin position="357"/>
        <end position="388"/>
    </location>
</feature>
<proteinExistence type="predicted"/>
<organism evidence="3 4">
    <name type="scientific">Trebonia kvetii</name>
    <dbReference type="NCBI Taxonomy" id="2480626"/>
    <lineage>
        <taxon>Bacteria</taxon>
        <taxon>Bacillati</taxon>
        <taxon>Actinomycetota</taxon>
        <taxon>Actinomycetes</taxon>
        <taxon>Streptosporangiales</taxon>
        <taxon>Treboniaceae</taxon>
        <taxon>Trebonia</taxon>
    </lineage>
</organism>
<dbReference type="EMBL" id="RPFW01000006">
    <property type="protein sequence ID" value="TVZ01666.1"/>
    <property type="molecule type" value="Genomic_DNA"/>
</dbReference>
<sequence>MTSATDQGPWLAIVGTARGAAHVARGLDNQDSVESHIIDAVGGTVVAVGDGHGHDRHFRSAAGSRLATRTACTVIAELAGENTGTPWTAGEAGALCDTLPQAIVDEWRAAVAVDIAAHPYTADELGTLERAGDGPEIPYGSTLLVAVVAAGWLVCAQIGDGDLVAIRPNGHAWSPVAGDDLLDGHRTTSLCQSSAVASFRTAAHDLRSQPLLALLLGTDGYGNAQARDPWQPYVAGDIAELAIEHDGGWFAQQLPAWAQRCASTDGSGDDTTVALLLAPDSMQRAAAARPAVRPDAVTVPAAPTIPITMAAPVTTPVPPPPAAPPPVSPPAPPPVLAPPSSPAGPVYPAAPPPALVSPAVPPPARQGPDVNVPPGPGRHAAPQSRRGRRRLALAGIGAVVAAGAIAAGLMLSQSSGHAPATNQTARPAPKATQTATSTATAGVPAPRATATPPVVAPSKRRTSATPTRASKPAGTASPGQLTQNQGG</sequence>
<dbReference type="Proteomes" id="UP000460272">
    <property type="component" value="Unassembled WGS sequence"/>
</dbReference>
<dbReference type="OrthoDB" id="4051696at2"/>
<feature type="compositionally biased region" description="Pro residues" evidence="1">
    <location>
        <begin position="357"/>
        <end position="376"/>
    </location>
</feature>
<gene>
    <name evidence="3" type="ORF">EAS64_29775</name>
</gene>
<feature type="region of interest" description="Disordered" evidence="1">
    <location>
        <begin position="318"/>
        <end position="343"/>
    </location>
</feature>
<accession>A0A6P2BTW7</accession>
<dbReference type="Pfam" id="PF13672">
    <property type="entry name" value="PP2C_2"/>
    <property type="match status" value="1"/>
</dbReference>
<dbReference type="InterPro" id="IPR036457">
    <property type="entry name" value="PPM-type-like_dom_sf"/>
</dbReference>
<dbReference type="InterPro" id="IPR001932">
    <property type="entry name" value="PPM-type_phosphatase-like_dom"/>
</dbReference>
<evidence type="ECO:0000256" key="1">
    <source>
        <dbReference type="SAM" id="MobiDB-lite"/>
    </source>
</evidence>
<dbReference type="Gene3D" id="3.60.40.10">
    <property type="entry name" value="PPM-type phosphatase domain"/>
    <property type="match status" value="1"/>
</dbReference>
<comment type="caution">
    <text evidence="3">The sequence shown here is derived from an EMBL/GenBank/DDBJ whole genome shotgun (WGS) entry which is preliminary data.</text>
</comment>
<name>A0A6P2BTW7_9ACTN</name>
<keyword evidence="4" id="KW-1185">Reference proteome</keyword>